<keyword evidence="3" id="KW-1185">Reference proteome</keyword>
<sequence length="489" mass="53788">MPRISNPAPKKKPGPKSWATEEQWDFLVANCPDFRVAQAARGKKTALDDFWKKILRIFLEQFPIEEENDKLLNFWCTRLKQWYNNHGNKDHLSPTVVKAVLPKSDTRRLKPVELYSHLYYPTRLKSAVAAKIEEDAIPKPQVLNCIRTMTQEAWEGKTEEIKEEVMKLWNAQSNAYKDAEVHITKFIQALGEATGGCITVLFGACDPNAGGKVRTRGYHLGKDSEGNNFGVSNPNYMDKILKPFTSFVKKAIPSEVREARALKKRIEEDEEDNEADALPPTTKSPIAGPQCEPPLPPVPPSPTAPLPKSPVAGPQPEPPLPPAPPLPTAPLPTAMKLPVAGPQPELPLPPAPPSPPGPQPELAKSPAPGPQPQPVDVNTRQADIEDPDQNGINHERCEDGSARIHTDDTATPNDDSVAAPAKTKVARRKRPISEVETVASTREKRSRFAPAAREALTMAELAARHNGKGDETFNEAVKGKPKVSKKTKR</sequence>
<evidence type="ECO:0000313" key="2">
    <source>
        <dbReference type="EMBL" id="SJL01031.1"/>
    </source>
</evidence>
<feature type="compositionally biased region" description="Basic residues" evidence="1">
    <location>
        <begin position="479"/>
        <end position="489"/>
    </location>
</feature>
<organism evidence="2 3">
    <name type="scientific">Armillaria ostoyae</name>
    <name type="common">Armillaria root rot fungus</name>
    <dbReference type="NCBI Taxonomy" id="47428"/>
    <lineage>
        <taxon>Eukaryota</taxon>
        <taxon>Fungi</taxon>
        <taxon>Dikarya</taxon>
        <taxon>Basidiomycota</taxon>
        <taxon>Agaricomycotina</taxon>
        <taxon>Agaricomycetes</taxon>
        <taxon>Agaricomycetidae</taxon>
        <taxon>Agaricales</taxon>
        <taxon>Marasmiineae</taxon>
        <taxon>Physalacriaceae</taxon>
        <taxon>Armillaria</taxon>
    </lineage>
</organism>
<feature type="region of interest" description="Disordered" evidence="1">
    <location>
        <begin position="264"/>
        <end position="450"/>
    </location>
</feature>
<reference evidence="3" key="1">
    <citation type="journal article" date="2017" name="Nat. Ecol. Evol.">
        <title>Genome expansion and lineage-specific genetic innovations in the forest pathogenic fungi Armillaria.</title>
        <authorList>
            <person name="Sipos G."/>
            <person name="Prasanna A.N."/>
            <person name="Walter M.C."/>
            <person name="O'Connor E."/>
            <person name="Balint B."/>
            <person name="Krizsan K."/>
            <person name="Kiss B."/>
            <person name="Hess J."/>
            <person name="Varga T."/>
            <person name="Slot J."/>
            <person name="Riley R."/>
            <person name="Boka B."/>
            <person name="Rigling D."/>
            <person name="Barry K."/>
            <person name="Lee J."/>
            <person name="Mihaltcheva S."/>
            <person name="LaButti K."/>
            <person name="Lipzen A."/>
            <person name="Waldron R."/>
            <person name="Moloney N.M."/>
            <person name="Sperisen C."/>
            <person name="Kredics L."/>
            <person name="Vagvoelgyi C."/>
            <person name="Patrignani A."/>
            <person name="Fitzpatrick D."/>
            <person name="Nagy I."/>
            <person name="Doyle S."/>
            <person name="Anderson J.B."/>
            <person name="Grigoriev I.V."/>
            <person name="Gueldener U."/>
            <person name="Muensterkoetter M."/>
            <person name="Nagy L.G."/>
        </authorList>
    </citation>
    <scope>NUCLEOTIDE SEQUENCE [LARGE SCALE GENOMIC DNA]</scope>
    <source>
        <strain evidence="3">C18/9</strain>
    </source>
</reference>
<feature type="region of interest" description="Disordered" evidence="1">
    <location>
        <begin position="466"/>
        <end position="489"/>
    </location>
</feature>
<feature type="compositionally biased region" description="Basic and acidic residues" evidence="1">
    <location>
        <begin position="393"/>
        <end position="408"/>
    </location>
</feature>
<feature type="compositionally biased region" description="Pro residues" evidence="1">
    <location>
        <begin position="291"/>
        <end position="330"/>
    </location>
</feature>
<feature type="compositionally biased region" description="Low complexity" evidence="1">
    <location>
        <begin position="331"/>
        <end position="343"/>
    </location>
</feature>
<name>A0A284QX40_ARMOS</name>
<gene>
    <name evidence="2" type="ORF">ARMOST_04347</name>
</gene>
<dbReference type="EMBL" id="FUEG01000003">
    <property type="protein sequence ID" value="SJL01031.1"/>
    <property type="molecule type" value="Genomic_DNA"/>
</dbReference>
<dbReference type="AlphaFoldDB" id="A0A284QX40"/>
<accession>A0A284QX40</accession>
<evidence type="ECO:0000256" key="1">
    <source>
        <dbReference type="SAM" id="MobiDB-lite"/>
    </source>
</evidence>
<feature type="compositionally biased region" description="Pro residues" evidence="1">
    <location>
        <begin position="344"/>
        <end position="359"/>
    </location>
</feature>
<dbReference type="Proteomes" id="UP000219338">
    <property type="component" value="Unassembled WGS sequence"/>
</dbReference>
<protein>
    <submittedName>
        <fullName evidence="2">Uncharacterized protein</fullName>
    </submittedName>
</protein>
<evidence type="ECO:0000313" key="3">
    <source>
        <dbReference type="Proteomes" id="UP000219338"/>
    </source>
</evidence>
<dbReference type="OrthoDB" id="2803783at2759"/>
<proteinExistence type="predicted"/>